<dbReference type="OMA" id="RSHATNW"/>
<comment type="caution">
    <text evidence="2">The sequence shown here is derived from an EMBL/GenBank/DDBJ whole genome shotgun (WGS) entry which is preliminary data.</text>
</comment>
<keyword evidence="1" id="KW-0812">Transmembrane</keyword>
<feature type="transmembrane region" description="Helical" evidence="1">
    <location>
        <begin position="106"/>
        <end position="131"/>
    </location>
</feature>
<gene>
    <name evidence="2" type="ORF">AFUA_1G10645</name>
</gene>
<reference evidence="2 3" key="1">
    <citation type="journal article" date="2005" name="Nature">
        <title>Genomic sequence of the pathogenic and allergenic filamentous fungus Aspergillus fumigatus.</title>
        <authorList>
            <person name="Nierman W.C."/>
            <person name="Pain A."/>
            <person name="Anderson M.J."/>
            <person name="Wortman J.R."/>
            <person name="Kim H.S."/>
            <person name="Arroyo J."/>
            <person name="Berriman M."/>
            <person name="Abe K."/>
            <person name="Archer D.B."/>
            <person name="Bermejo C."/>
            <person name="Bennett J."/>
            <person name="Bowyer P."/>
            <person name="Chen D."/>
            <person name="Collins M."/>
            <person name="Coulsen R."/>
            <person name="Davies R."/>
            <person name="Dyer P.S."/>
            <person name="Farman M."/>
            <person name="Fedorova N."/>
            <person name="Fedorova N."/>
            <person name="Feldblyum T.V."/>
            <person name="Fischer R."/>
            <person name="Fosker N."/>
            <person name="Fraser A."/>
            <person name="Garcia J.L."/>
            <person name="Garcia M.J."/>
            <person name="Goble A."/>
            <person name="Goldman G.H."/>
            <person name="Gomi K."/>
            <person name="Griffith-Jones S."/>
            <person name="Gwilliam R."/>
            <person name="Haas B."/>
            <person name="Haas H."/>
            <person name="Harris D."/>
            <person name="Horiuchi H."/>
            <person name="Huang J."/>
            <person name="Humphray S."/>
            <person name="Jimenez J."/>
            <person name="Keller N."/>
            <person name="Khouri H."/>
            <person name="Kitamoto K."/>
            <person name="Kobayashi T."/>
            <person name="Konzack S."/>
            <person name="Kulkarni R."/>
            <person name="Kumagai T."/>
            <person name="Lafon A."/>
            <person name="Latge J.P."/>
            <person name="Li W."/>
            <person name="Lord A."/>
            <person name="Lu C."/>
            <person name="Majoros W.H."/>
            <person name="May G.S."/>
            <person name="Miller B.L."/>
            <person name="Mohamoud Y."/>
            <person name="Molina M."/>
            <person name="Monod M."/>
            <person name="Mouyna I."/>
            <person name="Mulligan S."/>
            <person name="Murphy L."/>
            <person name="O'Neil S."/>
            <person name="Paulsen I."/>
            <person name="Penalva M.A."/>
            <person name="Pertea M."/>
            <person name="Price C."/>
            <person name="Pritchard B.L."/>
            <person name="Quail M.A."/>
            <person name="Rabbinowitsch E."/>
            <person name="Rawlins N."/>
            <person name="Rajandream M.A."/>
            <person name="Reichard U."/>
            <person name="Renauld H."/>
            <person name="Robson G.D."/>
            <person name="Rodriguez de Cordoba S."/>
            <person name="Rodriguez-Pena J.M."/>
            <person name="Ronning C.M."/>
            <person name="Rutter S."/>
            <person name="Salzberg S.L."/>
            <person name="Sanchez M."/>
            <person name="Sanchez-Ferrero J.C."/>
            <person name="Saunders D."/>
            <person name="Seeger K."/>
            <person name="Squares R."/>
            <person name="Squares S."/>
            <person name="Takeuchi M."/>
            <person name="Tekaia F."/>
            <person name="Turner G."/>
            <person name="Vazquez de Aldana C.R."/>
            <person name="Weidman J."/>
            <person name="White O."/>
            <person name="Woodward J."/>
            <person name="Yu J.H."/>
            <person name="Fraser C."/>
            <person name="Galagan J.E."/>
            <person name="Asai K."/>
            <person name="Machida M."/>
            <person name="Hall N."/>
            <person name="Barrell B."/>
            <person name="Denning D.W."/>
        </authorList>
    </citation>
    <scope>NUCLEOTIDE SEQUENCE [LARGE SCALE GENOMIC DNA]</scope>
    <source>
        <strain evidence="2 3">Af293</strain>
    </source>
</reference>
<dbReference type="KEGG" id="afm:AFUA_1G10645"/>
<dbReference type="HOGENOM" id="CLU_112520_0_0_1"/>
<evidence type="ECO:0000313" key="2">
    <source>
        <dbReference type="EMBL" id="EBA27406.1"/>
    </source>
</evidence>
<dbReference type="AlphaFoldDB" id="A4D9J6"/>
<dbReference type="eggNOG" id="ENOG502T2BZ">
    <property type="taxonomic scope" value="Eukaryota"/>
</dbReference>
<protein>
    <recommendedName>
        <fullName evidence="4">Nuclear pore assembly and biogenesis-domain-containing protein</fullName>
    </recommendedName>
</protein>
<dbReference type="GeneID" id="5076934"/>
<keyword evidence="1" id="KW-1133">Transmembrane helix</keyword>
<feature type="transmembrane region" description="Helical" evidence="1">
    <location>
        <begin position="82"/>
        <end position="99"/>
    </location>
</feature>
<evidence type="ECO:0008006" key="4">
    <source>
        <dbReference type="Google" id="ProtNLM"/>
    </source>
</evidence>
<dbReference type="InParanoid" id="A4D9J6"/>
<dbReference type="InterPro" id="IPR024316">
    <property type="entry name" value="APQ12"/>
</dbReference>
<sequence>MEYYLPGPPPPSITPPSLYNGNKNTTTDYLTPLLTHPTLQHLRSHATHWSSSLSFSSIRTTYLEPYLITPLSRVLASSTPDLVSVLLLLAILVVSLKVLDYARRVVMFWVMLVVRVVFYGSLVALGCYVYSVGVEKAGRDLGWLLGVLWGFVEEVLAGVESGRSPSGGPGAGGYGYGYGYGYRREAPRGYGGRAKKGR</sequence>
<name>A4D9J6_ASPFU</name>
<dbReference type="RefSeq" id="XP_001481722.1">
    <property type="nucleotide sequence ID" value="XM_001481672.1"/>
</dbReference>
<accession>A4D9J6</accession>
<dbReference type="EMBL" id="AAHF01000004">
    <property type="protein sequence ID" value="EBA27406.1"/>
    <property type="molecule type" value="Genomic_DNA"/>
</dbReference>
<dbReference type="Proteomes" id="UP000002530">
    <property type="component" value="Unassembled WGS sequence"/>
</dbReference>
<keyword evidence="3" id="KW-1185">Reference proteome</keyword>
<proteinExistence type="predicted"/>
<evidence type="ECO:0000256" key="1">
    <source>
        <dbReference type="SAM" id="Phobius"/>
    </source>
</evidence>
<keyword evidence="1" id="KW-0472">Membrane</keyword>
<organism evidence="2 3">
    <name type="scientific">Aspergillus fumigatus (strain ATCC MYA-4609 / CBS 101355 / FGSC A1100 / Af293)</name>
    <name type="common">Neosartorya fumigata</name>
    <dbReference type="NCBI Taxonomy" id="330879"/>
    <lineage>
        <taxon>Eukaryota</taxon>
        <taxon>Fungi</taxon>
        <taxon>Dikarya</taxon>
        <taxon>Ascomycota</taxon>
        <taxon>Pezizomycotina</taxon>
        <taxon>Eurotiomycetes</taxon>
        <taxon>Eurotiomycetidae</taxon>
        <taxon>Eurotiales</taxon>
        <taxon>Aspergillaceae</taxon>
        <taxon>Aspergillus</taxon>
        <taxon>Aspergillus subgen. Fumigati</taxon>
    </lineage>
</organism>
<evidence type="ECO:0000313" key="3">
    <source>
        <dbReference type="Proteomes" id="UP000002530"/>
    </source>
</evidence>
<dbReference type="Pfam" id="PF12716">
    <property type="entry name" value="Apq12"/>
    <property type="match status" value="1"/>
</dbReference>